<evidence type="ECO:0008006" key="4">
    <source>
        <dbReference type="Google" id="ProtNLM"/>
    </source>
</evidence>
<dbReference type="AlphaFoldDB" id="A0A518BNT6"/>
<proteinExistence type="predicted"/>
<gene>
    <name evidence="2" type="ORF">Pla133_37470</name>
</gene>
<protein>
    <recommendedName>
        <fullName evidence="4">DUF4920 domain-containing protein</fullName>
    </recommendedName>
</protein>
<name>A0A518BNT6_9BACT</name>
<keyword evidence="1" id="KW-0732">Signal</keyword>
<keyword evidence="3" id="KW-1185">Reference proteome</keyword>
<sequence precursor="true">MRSKFTAALAGAALTTLAACASNSAHESQQEGSSTPVEVVESGQDLGLITAAPVAGWDVYGGDVDETTPIAAADLLARAEAFDGQTVVVEGTVDAACTKKGCWMIVKGGDEEMRVRFQDYAFFVPIESAGRTARMEGVFSIVETPEADVKHLLEDAGKHEEAMAHVGSVREFQLMATGVRMRE</sequence>
<dbReference type="Proteomes" id="UP000316921">
    <property type="component" value="Chromosome"/>
</dbReference>
<dbReference type="EMBL" id="CP036287">
    <property type="protein sequence ID" value="QDU68645.1"/>
    <property type="molecule type" value="Genomic_DNA"/>
</dbReference>
<feature type="chain" id="PRO_5021760228" description="DUF4920 domain-containing protein" evidence="1">
    <location>
        <begin position="22"/>
        <end position="183"/>
    </location>
</feature>
<dbReference type="RefSeq" id="WP_145067837.1">
    <property type="nucleotide sequence ID" value="NZ_CP036287.1"/>
</dbReference>
<dbReference type="Pfam" id="PF16267">
    <property type="entry name" value="DUF4920"/>
    <property type="match status" value="1"/>
</dbReference>
<organism evidence="2 3">
    <name type="scientific">Engelhardtia mirabilis</name>
    <dbReference type="NCBI Taxonomy" id="2528011"/>
    <lineage>
        <taxon>Bacteria</taxon>
        <taxon>Pseudomonadati</taxon>
        <taxon>Planctomycetota</taxon>
        <taxon>Planctomycetia</taxon>
        <taxon>Planctomycetia incertae sedis</taxon>
        <taxon>Engelhardtia</taxon>
    </lineage>
</organism>
<evidence type="ECO:0000256" key="1">
    <source>
        <dbReference type="SAM" id="SignalP"/>
    </source>
</evidence>
<evidence type="ECO:0000313" key="2">
    <source>
        <dbReference type="EMBL" id="QDU68645.1"/>
    </source>
</evidence>
<accession>A0A518BNT6</accession>
<dbReference type="KEGG" id="pbap:Pla133_37470"/>
<reference evidence="2 3" key="1">
    <citation type="submission" date="2019-02" db="EMBL/GenBank/DDBJ databases">
        <title>Deep-cultivation of Planctomycetes and their phenomic and genomic characterization uncovers novel biology.</title>
        <authorList>
            <person name="Wiegand S."/>
            <person name="Jogler M."/>
            <person name="Boedeker C."/>
            <person name="Pinto D."/>
            <person name="Vollmers J."/>
            <person name="Rivas-Marin E."/>
            <person name="Kohn T."/>
            <person name="Peeters S.H."/>
            <person name="Heuer A."/>
            <person name="Rast P."/>
            <person name="Oberbeckmann S."/>
            <person name="Bunk B."/>
            <person name="Jeske O."/>
            <person name="Meyerdierks A."/>
            <person name="Storesund J.E."/>
            <person name="Kallscheuer N."/>
            <person name="Luecker S."/>
            <person name="Lage O.M."/>
            <person name="Pohl T."/>
            <person name="Merkel B.J."/>
            <person name="Hornburger P."/>
            <person name="Mueller R.-W."/>
            <person name="Bruemmer F."/>
            <person name="Labrenz M."/>
            <person name="Spormann A.M."/>
            <person name="Op den Camp H."/>
            <person name="Overmann J."/>
            <person name="Amann R."/>
            <person name="Jetten M.S.M."/>
            <person name="Mascher T."/>
            <person name="Medema M.H."/>
            <person name="Devos D.P."/>
            <person name="Kaster A.-K."/>
            <person name="Ovreas L."/>
            <person name="Rohde M."/>
            <person name="Galperin M.Y."/>
            <person name="Jogler C."/>
        </authorList>
    </citation>
    <scope>NUCLEOTIDE SEQUENCE [LARGE SCALE GENOMIC DNA]</scope>
    <source>
        <strain evidence="2 3">Pla133</strain>
    </source>
</reference>
<evidence type="ECO:0000313" key="3">
    <source>
        <dbReference type="Proteomes" id="UP000316921"/>
    </source>
</evidence>
<feature type="signal peptide" evidence="1">
    <location>
        <begin position="1"/>
        <end position="21"/>
    </location>
</feature>
<dbReference type="InterPro" id="IPR032577">
    <property type="entry name" value="DUF4920"/>
</dbReference>
<dbReference type="PROSITE" id="PS51257">
    <property type="entry name" value="PROKAR_LIPOPROTEIN"/>
    <property type="match status" value="1"/>
</dbReference>